<dbReference type="GO" id="GO:0006270">
    <property type="term" value="P:DNA replication initiation"/>
    <property type="evidence" value="ECO:0007669"/>
    <property type="project" value="TreeGrafter"/>
</dbReference>
<evidence type="ECO:0000259" key="4">
    <source>
        <dbReference type="PROSITE" id="PS51192"/>
    </source>
</evidence>
<dbReference type="PATRIC" id="fig|281456.6.peg.1306"/>
<dbReference type="SMART" id="SM00487">
    <property type="entry name" value="DEXDc"/>
    <property type="match status" value="1"/>
</dbReference>
<dbReference type="Pfam" id="PF04851">
    <property type="entry name" value="ResIII"/>
    <property type="match status" value="1"/>
</dbReference>
<dbReference type="AlphaFoldDB" id="A0A0L6W3P8"/>
<evidence type="ECO:0000256" key="3">
    <source>
        <dbReference type="ARBA" id="ARBA00023125"/>
    </source>
</evidence>
<feature type="domain" description="Helicase ATP-binding" evidence="4">
    <location>
        <begin position="264"/>
        <end position="416"/>
    </location>
</feature>
<reference evidence="7" key="1">
    <citation type="submission" date="2015-07" db="EMBL/GenBank/DDBJ databases">
        <title>Complete Genome of Thermincola ferriacetica strain Z-0001T.</title>
        <authorList>
            <person name="Lusk B."/>
            <person name="Badalamenti J.P."/>
            <person name="Parameswaran P."/>
            <person name="Bond D.R."/>
            <person name="Torres C.I."/>
        </authorList>
    </citation>
    <scope>NUCLEOTIDE SEQUENCE [LARGE SCALE GENOMIC DNA]</scope>
    <source>
        <strain evidence="7">Z-0001</strain>
    </source>
</reference>
<dbReference type="Pfam" id="PF00271">
    <property type="entry name" value="Helicase_C"/>
    <property type="match status" value="1"/>
</dbReference>
<dbReference type="PROSITE" id="PS51194">
    <property type="entry name" value="HELICASE_CTER"/>
    <property type="match status" value="1"/>
</dbReference>
<dbReference type="GO" id="GO:0043138">
    <property type="term" value="F:3'-5' DNA helicase activity"/>
    <property type="evidence" value="ECO:0007669"/>
    <property type="project" value="TreeGrafter"/>
</dbReference>
<dbReference type="PANTHER" id="PTHR30580">
    <property type="entry name" value="PRIMOSOMAL PROTEIN N"/>
    <property type="match status" value="1"/>
</dbReference>
<evidence type="ECO:0000313" key="6">
    <source>
        <dbReference type="EMBL" id="KNZ70091.1"/>
    </source>
</evidence>
<proteinExistence type="predicted"/>
<gene>
    <name evidence="6" type="ORF">Tfer_1232</name>
</gene>
<dbReference type="GO" id="GO:0016787">
    <property type="term" value="F:hydrolase activity"/>
    <property type="evidence" value="ECO:0007669"/>
    <property type="project" value="InterPro"/>
</dbReference>
<accession>A0A0L6W3P8</accession>
<dbReference type="PANTHER" id="PTHR30580:SF1">
    <property type="entry name" value="COMF OPERON PROTEIN 1"/>
    <property type="match status" value="1"/>
</dbReference>
<sequence length="595" mass="66481">MQYTLYYACNADAYQIKYSPDISFDACYLATDGYHVFPLAKPLPLGIVHAIQTRLTKNGANKITGWAKGLWQKIVAVDKGLDYNRAKRLTDKILTRMRLQEHRLNAGTEPVPVWSGRWPVWDSQALEILLKTITGRILQKAEIERSLAENGINNFTGLDLSLHYLYLQGKIDILPGVGYTGPGELQCFRCGSKTGVVPAACARCNQACYYCEDCIMLGAARFCEPLYRGGVEQTIPETYAAEPVLRCRGLSAAQEMAAARLEDFVKDKFRQICLVEAVCGAGKTEVAFRGIAQALKEEARVLYAAPRRDVITELYPRFVEAFPGVTITALYGGSPTKYGEAAITLATTHQLMRFAGKFDIVFLDEADAYPYRENSVLRGVLQRALKEGSKIIYITATPDPFLYRQVRDRHATKILLPARYHGYRLPVPEILKSYIIRNGQMDPVLVDWLFERGIRRQAKVFIFVPHVSDTLVVYDILRQYFADDKCACAVHAADPERDRKKLAFQKGPVPFLVTTTIMERGITVPNAHVLVLWADNKRIFTEGTLIQMAGRTGRTVDYPAGDVLYAAATVSEPMEAAIKKIIGTNSLAGQRGLLR</sequence>
<dbReference type="InterPro" id="IPR027417">
    <property type="entry name" value="P-loop_NTPase"/>
</dbReference>
<keyword evidence="1" id="KW-0547">Nucleotide-binding</keyword>
<keyword evidence="7" id="KW-1185">Reference proteome</keyword>
<keyword evidence="6" id="KW-0378">Hydrolase</keyword>
<evidence type="ECO:0000313" key="7">
    <source>
        <dbReference type="Proteomes" id="UP000037175"/>
    </source>
</evidence>
<evidence type="ECO:0000256" key="2">
    <source>
        <dbReference type="ARBA" id="ARBA00022840"/>
    </source>
</evidence>
<dbReference type="SUPFAM" id="SSF52540">
    <property type="entry name" value="P-loop containing nucleoside triphosphate hydrolases"/>
    <property type="match status" value="1"/>
</dbReference>
<keyword evidence="3" id="KW-0238">DNA-binding</keyword>
<evidence type="ECO:0000256" key="1">
    <source>
        <dbReference type="ARBA" id="ARBA00022741"/>
    </source>
</evidence>
<dbReference type="GO" id="GO:0005524">
    <property type="term" value="F:ATP binding"/>
    <property type="evidence" value="ECO:0007669"/>
    <property type="project" value="UniProtKB-KW"/>
</dbReference>
<dbReference type="PROSITE" id="PS51192">
    <property type="entry name" value="HELICASE_ATP_BIND_1"/>
    <property type="match status" value="1"/>
</dbReference>
<dbReference type="GO" id="GO:0006310">
    <property type="term" value="P:DNA recombination"/>
    <property type="evidence" value="ECO:0007669"/>
    <property type="project" value="TreeGrafter"/>
</dbReference>
<comment type="caution">
    <text evidence="6">The sequence shown here is derived from an EMBL/GenBank/DDBJ whole genome shotgun (WGS) entry which is preliminary data.</text>
</comment>
<protein>
    <submittedName>
        <fullName evidence="6">Helicase domain-containing protein</fullName>
    </submittedName>
</protein>
<organism evidence="6 7">
    <name type="scientific">Thermincola ferriacetica</name>
    <dbReference type="NCBI Taxonomy" id="281456"/>
    <lineage>
        <taxon>Bacteria</taxon>
        <taxon>Bacillati</taxon>
        <taxon>Bacillota</taxon>
        <taxon>Clostridia</taxon>
        <taxon>Eubacteriales</taxon>
        <taxon>Thermincolaceae</taxon>
        <taxon>Thermincola</taxon>
    </lineage>
</organism>
<keyword evidence="2" id="KW-0067">ATP-binding</keyword>
<dbReference type="SMART" id="SM00490">
    <property type="entry name" value="HELICc"/>
    <property type="match status" value="1"/>
</dbReference>
<dbReference type="GO" id="GO:0003677">
    <property type="term" value="F:DNA binding"/>
    <property type="evidence" value="ECO:0007669"/>
    <property type="project" value="UniProtKB-KW"/>
</dbReference>
<dbReference type="InterPro" id="IPR006935">
    <property type="entry name" value="Helicase/UvrB_N"/>
</dbReference>
<dbReference type="InterPro" id="IPR001650">
    <property type="entry name" value="Helicase_C-like"/>
</dbReference>
<dbReference type="EMBL" id="LGTE01000006">
    <property type="protein sequence ID" value="KNZ70091.1"/>
    <property type="molecule type" value="Genomic_DNA"/>
</dbReference>
<dbReference type="RefSeq" id="WP_052217307.1">
    <property type="nucleotide sequence ID" value="NZ_LGTE01000006.1"/>
</dbReference>
<keyword evidence="6" id="KW-0347">Helicase</keyword>
<name>A0A0L6W3P8_9FIRM</name>
<dbReference type="Proteomes" id="UP000037175">
    <property type="component" value="Unassembled WGS sequence"/>
</dbReference>
<dbReference type="GO" id="GO:0006302">
    <property type="term" value="P:double-strand break repair"/>
    <property type="evidence" value="ECO:0007669"/>
    <property type="project" value="TreeGrafter"/>
</dbReference>
<feature type="domain" description="Helicase C-terminal" evidence="5">
    <location>
        <begin position="445"/>
        <end position="595"/>
    </location>
</feature>
<dbReference type="InterPro" id="IPR014001">
    <property type="entry name" value="Helicase_ATP-bd"/>
</dbReference>
<dbReference type="Gene3D" id="3.40.50.300">
    <property type="entry name" value="P-loop containing nucleotide triphosphate hydrolases"/>
    <property type="match status" value="2"/>
</dbReference>
<evidence type="ECO:0000259" key="5">
    <source>
        <dbReference type="PROSITE" id="PS51194"/>
    </source>
</evidence>